<dbReference type="InterPro" id="IPR050345">
    <property type="entry name" value="Aliph_Amidase/BUP"/>
</dbReference>
<dbReference type="GO" id="GO:0016811">
    <property type="term" value="F:hydrolase activity, acting on carbon-nitrogen (but not peptide) bonds, in linear amides"/>
    <property type="evidence" value="ECO:0007669"/>
    <property type="project" value="TreeGrafter"/>
</dbReference>
<dbReference type="AlphaFoldDB" id="A0AAJ0C8P0"/>
<gene>
    <name evidence="3" type="ORF">QBC33DRAFT_525679</name>
</gene>
<dbReference type="Gene3D" id="3.60.110.10">
    <property type="entry name" value="Carbon-nitrogen hydrolase"/>
    <property type="match status" value="1"/>
</dbReference>
<reference evidence="3" key="1">
    <citation type="submission" date="2023-06" db="EMBL/GenBank/DDBJ databases">
        <title>Genome-scale phylogeny and comparative genomics of the fungal order Sordariales.</title>
        <authorList>
            <consortium name="Lawrence Berkeley National Laboratory"/>
            <person name="Hensen N."/>
            <person name="Bonometti L."/>
            <person name="Westerberg I."/>
            <person name="Brannstrom I.O."/>
            <person name="Guillou S."/>
            <person name="Cros-Aarteil S."/>
            <person name="Calhoun S."/>
            <person name="Haridas S."/>
            <person name="Kuo A."/>
            <person name="Mondo S."/>
            <person name="Pangilinan J."/>
            <person name="Riley R."/>
            <person name="Labutti K."/>
            <person name="Andreopoulos B."/>
            <person name="Lipzen A."/>
            <person name="Chen C."/>
            <person name="Yanf M."/>
            <person name="Daum C."/>
            <person name="Ng V."/>
            <person name="Clum A."/>
            <person name="Steindorff A."/>
            <person name="Ohm R."/>
            <person name="Martin F."/>
            <person name="Silar P."/>
            <person name="Natvig D."/>
            <person name="Lalanne C."/>
            <person name="Gautier V."/>
            <person name="Ament-Velasquez S.L."/>
            <person name="Kruys A."/>
            <person name="Hutchinson M.I."/>
            <person name="Powell A.J."/>
            <person name="Barry K."/>
            <person name="Miller A.N."/>
            <person name="Grigoriev I.V."/>
            <person name="Debuchy R."/>
            <person name="Gladieux P."/>
            <person name="Thoren M.H."/>
            <person name="Johannesson H."/>
        </authorList>
    </citation>
    <scope>NUCLEOTIDE SEQUENCE</scope>
    <source>
        <strain evidence="3">8032-3</strain>
    </source>
</reference>
<dbReference type="EMBL" id="MU838999">
    <property type="protein sequence ID" value="KAK1770767.1"/>
    <property type="molecule type" value="Genomic_DNA"/>
</dbReference>
<proteinExistence type="predicted"/>
<evidence type="ECO:0000313" key="3">
    <source>
        <dbReference type="EMBL" id="KAK1770767.1"/>
    </source>
</evidence>
<dbReference type="RefSeq" id="XP_060286980.1">
    <property type="nucleotide sequence ID" value="XM_060426840.1"/>
</dbReference>
<dbReference type="PANTHER" id="PTHR43674:SF16">
    <property type="entry name" value="CARBON-NITROGEN FAMILY, PUTATIVE (AFU_ORTHOLOGUE AFUA_5G02350)-RELATED"/>
    <property type="match status" value="1"/>
</dbReference>
<sequence length="311" mass="34203">MMTPTHKLNIALIQFLPKPLSPEANFAVADRNLRSAARQGCHLAVLPEFHLTSWVPDNPDFAASCRDSLPYLERYQALARELHIHIVPGTLVKPVELPPDDDNRGREPDHATELHNLAYFIAASTGDILATYQKKNLWHEERGVLTAGKHAPHRAFDLPLPDPDGSGAGAAGVVRAGLLICWDLAFPEPFRELVADGAELVIVPSFWDITGIERRVLSLNRESEAVFLDATTVSRAFENTCAVALCNAFGSSQVAVPILGSLGKLGTGEEGIVFGEVDFDTVRYAEEYYKVRADLQGEEWHYTRSATLPPK</sequence>
<organism evidence="3 4">
    <name type="scientific">Phialemonium atrogriseum</name>
    <dbReference type="NCBI Taxonomy" id="1093897"/>
    <lineage>
        <taxon>Eukaryota</taxon>
        <taxon>Fungi</taxon>
        <taxon>Dikarya</taxon>
        <taxon>Ascomycota</taxon>
        <taxon>Pezizomycotina</taxon>
        <taxon>Sordariomycetes</taxon>
        <taxon>Sordariomycetidae</taxon>
        <taxon>Cephalothecales</taxon>
        <taxon>Cephalothecaceae</taxon>
        <taxon>Phialemonium</taxon>
    </lineage>
</organism>
<dbReference type="InterPro" id="IPR036526">
    <property type="entry name" value="C-N_Hydrolase_sf"/>
</dbReference>
<keyword evidence="1 3" id="KW-0378">Hydrolase</keyword>
<dbReference type="InterPro" id="IPR003010">
    <property type="entry name" value="C-N_Hydrolase"/>
</dbReference>
<accession>A0AAJ0C8P0</accession>
<dbReference type="PANTHER" id="PTHR43674">
    <property type="entry name" value="NITRILASE C965.09-RELATED"/>
    <property type="match status" value="1"/>
</dbReference>
<evidence type="ECO:0000313" key="4">
    <source>
        <dbReference type="Proteomes" id="UP001244011"/>
    </source>
</evidence>
<dbReference type="Proteomes" id="UP001244011">
    <property type="component" value="Unassembled WGS sequence"/>
</dbReference>
<feature type="domain" description="CN hydrolase" evidence="2">
    <location>
        <begin position="8"/>
        <end position="279"/>
    </location>
</feature>
<protein>
    <submittedName>
        <fullName evidence="3">Carbon-nitrogen hydrolase</fullName>
    </submittedName>
</protein>
<dbReference type="Pfam" id="PF00795">
    <property type="entry name" value="CN_hydrolase"/>
    <property type="match status" value="1"/>
</dbReference>
<evidence type="ECO:0000259" key="2">
    <source>
        <dbReference type="PROSITE" id="PS50263"/>
    </source>
</evidence>
<evidence type="ECO:0000256" key="1">
    <source>
        <dbReference type="ARBA" id="ARBA00022801"/>
    </source>
</evidence>
<keyword evidence="4" id="KW-1185">Reference proteome</keyword>
<dbReference type="GeneID" id="85310027"/>
<comment type="caution">
    <text evidence="3">The sequence shown here is derived from an EMBL/GenBank/DDBJ whole genome shotgun (WGS) entry which is preliminary data.</text>
</comment>
<dbReference type="PROSITE" id="PS50263">
    <property type="entry name" value="CN_HYDROLASE"/>
    <property type="match status" value="1"/>
</dbReference>
<name>A0AAJ0C8P0_9PEZI</name>
<dbReference type="SUPFAM" id="SSF56317">
    <property type="entry name" value="Carbon-nitrogen hydrolase"/>
    <property type="match status" value="1"/>
</dbReference>
<dbReference type="CDD" id="cd07197">
    <property type="entry name" value="nitrilase"/>
    <property type="match status" value="1"/>
</dbReference>